<name>A0A821RRV8_9BILA</name>
<evidence type="ECO:0000313" key="3">
    <source>
        <dbReference type="Proteomes" id="UP000663873"/>
    </source>
</evidence>
<protein>
    <recommendedName>
        <fullName evidence="1">Reverse transcriptase domain-containing protein</fullName>
    </recommendedName>
</protein>
<accession>A0A821RRV8</accession>
<proteinExistence type="predicted"/>
<organism evidence="2 3">
    <name type="scientific">Rotaria socialis</name>
    <dbReference type="NCBI Taxonomy" id="392032"/>
    <lineage>
        <taxon>Eukaryota</taxon>
        <taxon>Metazoa</taxon>
        <taxon>Spiralia</taxon>
        <taxon>Gnathifera</taxon>
        <taxon>Rotifera</taxon>
        <taxon>Eurotatoria</taxon>
        <taxon>Bdelloidea</taxon>
        <taxon>Philodinida</taxon>
        <taxon>Philodinidae</taxon>
        <taxon>Rotaria</taxon>
    </lineage>
</organism>
<sequence length="93" mass="10533">MLALLYADDVVGCFDNVTDLKLFVGVFEEVSQEYGITMSIKKTCVMQCRQLKVDASRKIIKGEEIIHPLIDITIRNDTLAMVDEFCYLGCCFT</sequence>
<evidence type="ECO:0000259" key="1">
    <source>
        <dbReference type="PROSITE" id="PS50878"/>
    </source>
</evidence>
<dbReference type="InterPro" id="IPR000477">
    <property type="entry name" value="RT_dom"/>
</dbReference>
<gene>
    <name evidence="2" type="ORF">UJA718_LOCUS43277</name>
</gene>
<feature type="non-terminal residue" evidence="2">
    <location>
        <position position="93"/>
    </location>
</feature>
<evidence type="ECO:0000313" key="2">
    <source>
        <dbReference type="EMBL" id="CAF4846286.1"/>
    </source>
</evidence>
<feature type="domain" description="Reverse transcriptase" evidence="1">
    <location>
        <begin position="1"/>
        <end position="74"/>
    </location>
</feature>
<dbReference type="EMBL" id="CAJOBP010059499">
    <property type="protein sequence ID" value="CAF4846286.1"/>
    <property type="molecule type" value="Genomic_DNA"/>
</dbReference>
<comment type="caution">
    <text evidence="2">The sequence shown here is derived from an EMBL/GenBank/DDBJ whole genome shotgun (WGS) entry which is preliminary data.</text>
</comment>
<dbReference type="PROSITE" id="PS50878">
    <property type="entry name" value="RT_POL"/>
    <property type="match status" value="1"/>
</dbReference>
<reference evidence="2" key="1">
    <citation type="submission" date="2021-02" db="EMBL/GenBank/DDBJ databases">
        <authorList>
            <person name="Nowell W R."/>
        </authorList>
    </citation>
    <scope>NUCLEOTIDE SEQUENCE</scope>
</reference>
<dbReference type="Proteomes" id="UP000663873">
    <property type="component" value="Unassembled WGS sequence"/>
</dbReference>
<dbReference type="AlphaFoldDB" id="A0A821RRV8"/>
<keyword evidence="3" id="KW-1185">Reference proteome</keyword>